<evidence type="ECO:0000313" key="2">
    <source>
        <dbReference type="Proteomes" id="UP000283734"/>
    </source>
</evidence>
<name>A0A418Y0L9_9GAMM</name>
<reference evidence="1 2" key="1">
    <citation type="submission" date="2018-09" db="EMBL/GenBank/DDBJ databases">
        <title>Alcanivorax profundi sp. nov., isolated from 1000 m-depth seawater of the Mariana Trench.</title>
        <authorList>
            <person name="Liu J."/>
        </authorList>
    </citation>
    <scope>NUCLEOTIDE SEQUENCE [LARGE SCALE GENOMIC DNA]</scope>
    <source>
        <strain evidence="1 2">MTEO17</strain>
    </source>
</reference>
<gene>
    <name evidence="1" type="ORF">D4A39_07245</name>
</gene>
<protein>
    <submittedName>
        <fullName evidence="1">Uncharacterized protein</fullName>
    </submittedName>
</protein>
<dbReference type="OrthoDB" id="7068461at2"/>
<comment type="caution">
    <text evidence="1">The sequence shown here is derived from an EMBL/GenBank/DDBJ whole genome shotgun (WGS) entry which is preliminary data.</text>
</comment>
<organism evidence="1 2">
    <name type="scientific">Alcanivorax profundi</name>
    <dbReference type="NCBI Taxonomy" id="2338368"/>
    <lineage>
        <taxon>Bacteria</taxon>
        <taxon>Pseudomonadati</taxon>
        <taxon>Pseudomonadota</taxon>
        <taxon>Gammaproteobacteria</taxon>
        <taxon>Oceanospirillales</taxon>
        <taxon>Alcanivoracaceae</taxon>
        <taxon>Alcanivorax</taxon>
    </lineage>
</organism>
<proteinExistence type="predicted"/>
<dbReference type="AlphaFoldDB" id="A0A418Y0L9"/>
<accession>A0A418Y0L9</accession>
<evidence type="ECO:0000313" key="1">
    <source>
        <dbReference type="EMBL" id="RJG18796.1"/>
    </source>
</evidence>
<dbReference type="Proteomes" id="UP000283734">
    <property type="component" value="Unassembled WGS sequence"/>
</dbReference>
<dbReference type="EMBL" id="QYYA01000002">
    <property type="protein sequence ID" value="RJG18796.1"/>
    <property type="molecule type" value="Genomic_DNA"/>
</dbReference>
<keyword evidence="2" id="KW-1185">Reference proteome</keyword>
<sequence>MVYCRECWTEMAEHIAEVIPLEMVSPSVLLDLYRTGKTTSDPFTACQLVFGHAEPELVREAQALIHSHCG</sequence>